<dbReference type="PANTHER" id="PTHR43685:SF2">
    <property type="entry name" value="GLYCOSYLTRANSFERASE 2-LIKE DOMAIN-CONTAINING PROTEIN"/>
    <property type="match status" value="1"/>
</dbReference>
<comment type="caution">
    <text evidence="3">The sequence shown here is derived from an EMBL/GenBank/DDBJ whole genome shotgun (WGS) entry which is preliminary data.</text>
</comment>
<dbReference type="CDD" id="cd00761">
    <property type="entry name" value="Glyco_tranf_GTA_type"/>
    <property type="match status" value="1"/>
</dbReference>
<protein>
    <submittedName>
        <fullName evidence="3">Glycosyltransferase family 2 protein</fullName>
    </submittedName>
</protein>
<dbReference type="Proteomes" id="UP001596481">
    <property type="component" value="Unassembled WGS sequence"/>
</dbReference>
<proteinExistence type="predicted"/>
<feature type="compositionally biased region" description="Basic and acidic residues" evidence="1">
    <location>
        <begin position="288"/>
        <end position="300"/>
    </location>
</feature>
<reference evidence="3 4" key="1">
    <citation type="journal article" date="2019" name="Int. J. Syst. Evol. Microbiol.">
        <title>The Global Catalogue of Microorganisms (GCM) 10K type strain sequencing project: providing services to taxonomists for standard genome sequencing and annotation.</title>
        <authorList>
            <consortium name="The Broad Institute Genomics Platform"/>
            <consortium name="The Broad Institute Genome Sequencing Center for Infectious Disease"/>
            <person name="Wu L."/>
            <person name="Ma J."/>
        </authorList>
    </citation>
    <scope>NUCLEOTIDE SEQUENCE [LARGE SCALE GENOMIC DNA]</scope>
    <source>
        <strain evidence="3 4">DSM 29988</strain>
    </source>
</reference>
<evidence type="ECO:0000313" key="3">
    <source>
        <dbReference type="EMBL" id="MFC7204348.1"/>
    </source>
</evidence>
<gene>
    <name evidence="3" type="ORF">ACFQJC_12545</name>
</gene>
<dbReference type="InterPro" id="IPR029044">
    <property type="entry name" value="Nucleotide-diphossugar_trans"/>
</dbReference>
<name>A0ABD5ZGJ8_9EURY</name>
<dbReference type="EMBL" id="JBHTAA010000005">
    <property type="protein sequence ID" value="MFC7204348.1"/>
    <property type="molecule type" value="Genomic_DNA"/>
</dbReference>
<dbReference type="PANTHER" id="PTHR43685">
    <property type="entry name" value="GLYCOSYLTRANSFERASE"/>
    <property type="match status" value="1"/>
</dbReference>
<evidence type="ECO:0000259" key="2">
    <source>
        <dbReference type="Pfam" id="PF00535"/>
    </source>
</evidence>
<dbReference type="InterPro" id="IPR001173">
    <property type="entry name" value="Glyco_trans_2-like"/>
</dbReference>
<evidence type="ECO:0000313" key="4">
    <source>
        <dbReference type="Proteomes" id="UP001596481"/>
    </source>
</evidence>
<keyword evidence="4" id="KW-1185">Reference proteome</keyword>
<dbReference type="SUPFAM" id="SSF53448">
    <property type="entry name" value="Nucleotide-diphospho-sugar transferases"/>
    <property type="match status" value="1"/>
</dbReference>
<organism evidence="3 4">
    <name type="scientific">Haloferax namakaokahaiae</name>
    <dbReference type="NCBI Taxonomy" id="1748331"/>
    <lineage>
        <taxon>Archaea</taxon>
        <taxon>Methanobacteriati</taxon>
        <taxon>Methanobacteriota</taxon>
        <taxon>Stenosarchaea group</taxon>
        <taxon>Halobacteria</taxon>
        <taxon>Halobacteriales</taxon>
        <taxon>Haloferacaceae</taxon>
        <taxon>Haloferax</taxon>
    </lineage>
</organism>
<feature type="region of interest" description="Disordered" evidence="1">
    <location>
        <begin position="273"/>
        <end position="300"/>
    </location>
</feature>
<dbReference type="InterPro" id="IPR050834">
    <property type="entry name" value="Glycosyltransf_2"/>
</dbReference>
<sequence length="300" mass="32770">MDLSVVLPTLNGRDSLVTSLDALAEYAPDAEVIVVNGPSADGTTGMVRERDDVDVLIEISDRTLNVARNAGLEAATGEVVAFLRYDLAIEDSWLDALEAGIEDADVVTGPLHQTLRNGMTTESLEQRTISGRTVTYFNGGNVAFRRRTIDDLDGFDEYLRTGGARDAAHRLATFDRTVAWAPEMCVQREFEADGGVSERDWGWKYRSLAYRLVKNYGVRPAIIKRTLKHAASDGIAAARGVLDGEVTPSGWVGTGRDVVMGISTGASDGLVARARDRSRARNPHGRSKRADRAVARYDWR</sequence>
<evidence type="ECO:0000256" key="1">
    <source>
        <dbReference type="SAM" id="MobiDB-lite"/>
    </source>
</evidence>
<dbReference type="AlphaFoldDB" id="A0ABD5ZGJ8"/>
<accession>A0ABD5ZGJ8</accession>
<feature type="domain" description="Glycosyltransferase 2-like" evidence="2">
    <location>
        <begin position="4"/>
        <end position="113"/>
    </location>
</feature>
<dbReference type="RefSeq" id="WP_390223970.1">
    <property type="nucleotide sequence ID" value="NZ_JBHTAA010000005.1"/>
</dbReference>
<dbReference type="Gene3D" id="3.90.550.10">
    <property type="entry name" value="Spore Coat Polysaccharide Biosynthesis Protein SpsA, Chain A"/>
    <property type="match status" value="1"/>
</dbReference>
<dbReference type="Pfam" id="PF00535">
    <property type="entry name" value="Glycos_transf_2"/>
    <property type="match status" value="1"/>
</dbReference>